<evidence type="ECO:0000313" key="3">
    <source>
        <dbReference type="Proteomes" id="UP000679725"/>
    </source>
</evidence>
<comment type="caution">
    <text evidence="2">The sequence shown here is derived from an EMBL/GenBank/DDBJ whole genome shotgun (WGS) entry which is preliminary data.</text>
</comment>
<sequence length="441" mass="48083">MKQFLRIAVIVGSAVLSTMSSCRKPVDVIEAEKGQESVDSIPATGHNPVQLEDPIFLNRHFAKGFITDQITKTPEDSPLLPWLAREAAAFDPGNLVLTGNPSPMLAFGDGMSAGWMNGGLYRAGQQTAFPNLIAHQMGLKNFKSPLFDLEHGNGTGYFVQTSRNGSPTWSEVTNNLAITKRSNVPEMVPYQGGDVENMSEPRLDQGGIGGTLSPKENGWIYGADGRGWTDDMIFFWRMKPNADKNKDTYWDLLNTSVATKKPAIVISSFGFDTWAELNIKEATRGIDWAMSSSESSALTISVAEVAQRAGSQGVVYTIPAFRHLPYFSWQTQLSGPPSPEQYSSATLSGTNQRIREEAKTKKLLVVDLEKIYEQIFAGSYVTGDGYRISGKPGGNFFSGDGIYPSAIGNAVIANETIKVINAHFGSKIPLINLTEYAAYIK</sequence>
<dbReference type="EMBL" id="CAJRAU010000001">
    <property type="protein sequence ID" value="CAG5067536.1"/>
    <property type="molecule type" value="Genomic_DNA"/>
</dbReference>
<reference evidence="2 3" key="1">
    <citation type="submission" date="2021-04" db="EMBL/GenBank/DDBJ databases">
        <authorList>
            <person name="Rodrigo-Torres L."/>
            <person name="Arahal R. D."/>
            <person name="Lucena T."/>
        </authorList>
    </citation>
    <scope>NUCLEOTIDE SEQUENCE [LARGE SCALE GENOMIC DNA]</scope>
    <source>
        <strain evidence="2 3">CECT 9623</strain>
    </source>
</reference>
<name>A0ABM8UJ46_9BACT</name>
<dbReference type="SUPFAM" id="SSF52266">
    <property type="entry name" value="SGNH hydrolase"/>
    <property type="match status" value="1"/>
</dbReference>
<feature type="region of interest" description="Disordered" evidence="1">
    <location>
        <begin position="332"/>
        <end position="351"/>
    </location>
</feature>
<dbReference type="Proteomes" id="UP000679725">
    <property type="component" value="Unassembled WGS sequence"/>
</dbReference>
<protein>
    <recommendedName>
        <fullName evidence="4">SGNH/GDSL hydrolase family protein</fullName>
    </recommendedName>
</protein>
<proteinExistence type="predicted"/>
<dbReference type="RefSeq" id="WP_215231703.1">
    <property type="nucleotide sequence ID" value="NZ_CAJRAU010000001.1"/>
</dbReference>
<evidence type="ECO:0008006" key="4">
    <source>
        <dbReference type="Google" id="ProtNLM"/>
    </source>
</evidence>
<gene>
    <name evidence="2" type="ORF">DYBT9623_00257</name>
</gene>
<accession>A0ABM8UJ46</accession>
<dbReference type="InterPro" id="IPR036514">
    <property type="entry name" value="SGNH_hydro_sf"/>
</dbReference>
<keyword evidence="3" id="KW-1185">Reference proteome</keyword>
<dbReference type="Gene3D" id="3.40.50.1110">
    <property type="entry name" value="SGNH hydrolase"/>
    <property type="match status" value="1"/>
</dbReference>
<evidence type="ECO:0000256" key="1">
    <source>
        <dbReference type="SAM" id="MobiDB-lite"/>
    </source>
</evidence>
<organism evidence="2 3">
    <name type="scientific">Dyadobacter linearis</name>
    <dbReference type="NCBI Taxonomy" id="2823330"/>
    <lineage>
        <taxon>Bacteria</taxon>
        <taxon>Pseudomonadati</taxon>
        <taxon>Bacteroidota</taxon>
        <taxon>Cytophagia</taxon>
        <taxon>Cytophagales</taxon>
        <taxon>Spirosomataceae</taxon>
        <taxon>Dyadobacter</taxon>
    </lineage>
</organism>
<evidence type="ECO:0000313" key="2">
    <source>
        <dbReference type="EMBL" id="CAG5067536.1"/>
    </source>
</evidence>
<dbReference type="PROSITE" id="PS51257">
    <property type="entry name" value="PROKAR_LIPOPROTEIN"/>
    <property type="match status" value="1"/>
</dbReference>